<comment type="caution">
    <text evidence="1">The sequence shown here is derived from an EMBL/GenBank/DDBJ whole genome shotgun (WGS) entry which is preliminary data.</text>
</comment>
<sequence>MGNLSNAEWTTGVDQYKDYTVEQLWQALGITTGQLPFFHPKVDLEGSKTPSLDRAWFEEEGNGVPLVPHWHQLVGICRMLDCAFEGKPVLLMDDVGLGKTLQVIGFFAMLAWYREERRQDRPYPGQFGEFGGPNHPTGRVPNAPFLMVVPPGLVGQVAHEVGRFLRADAIPVQPITGSVVNRLGALDEIKKRTGNRYNNTILLMSSSVLSTFSTSAS</sequence>
<proteinExistence type="predicted"/>
<evidence type="ECO:0000313" key="2">
    <source>
        <dbReference type="Proteomes" id="UP000814033"/>
    </source>
</evidence>
<name>A0ACB8R065_9AGAM</name>
<reference evidence="1" key="2">
    <citation type="journal article" date="2022" name="New Phytol.">
        <title>Evolutionary transition to the ectomycorrhizal habit in the genomes of a hyperdiverse lineage of mushroom-forming fungi.</title>
        <authorList>
            <person name="Looney B."/>
            <person name="Miyauchi S."/>
            <person name="Morin E."/>
            <person name="Drula E."/>
            <person name="Courty P.E."/>
            <person name="Kohler A."/>
            <person name="Kuo A."/>
            <person name="LaButti K."/>
            <person name="Pangilinan J."/>
            <person name="Lipzen A."/>
            <person name="Riley R."/>
            <person name="Andreopoulos W."/>
            <person name="He G."/>
            <person name="Johnson J."/>
            <person name="Nolan M."/>
            <person name="Tritt A."/>
            <person name="Barry K.W."/>
            <person name="Grigoriev I.V."/>
            <person name="Nagy L.G."/>
            <person name="Hibbett D."/>
            <person name="Henrissat B."/>
            <person name="Matheny P.B."/>
            <person name="Labbe J."/>
            <person name="Martin F.M."/>
        </authorList>
    </citation>
    <scope>NUCLEOTIDE SEQUENCE</scope>
    <source>
        <strain evidence="1">FP105234-sp</strain>
    </source>
</reference>
<reference evidence="1" key="1">
    <citation type="submission" date="2021-02" db="EMBL/GenBank/DDBJ databases">
        <authorList>
            <consortium name="DOE Joint Genome Institute"/>
            <person name="Ahrendt S."/>
            <person name="Looney B.P."/>
            <person name="Miyauchi S."/>
            <person name="Morin E."/>
            <person name="Drula E."/>
            <person name="Courty P.E."/>
            <person name="Chicoki N."/>
            <person name="Fauchery L."/>
            <person name="Kohler A."/>
            <person name="Kuo A."/>
            <person name="Labutti K."/>
            <person name="Pangilinan J."/>
            <person name="Lipzen A."/>
            <person name="Riley R."/>
            <person name="Andreopoulos W."/>
            <person name="He G."/>
            <person name="Johnson J."/>
            <person name="Barry K.W."/>
            <person name="Grigoriev I.V."/>
            <person name="Nagy L."/>
            <person name="Hibbett D."/>
            <person name="Henrissat B."/>
            <person name="Matheny P.B."/>
            <person name="Labbe J."/>
            <person name="Martin F."/>
        </authorList>
    </citation>
    <scope>NUCLEOTIDE SEQUENCE</scope>
    <source>
        <strain evidence="1">FP105234-sp</strain>
    </source>
</reference>
<gene>
    <name evidence="1" type="ORF">FA95DRAFT_1506960</name>
</gene>
<keyword evidence="2" id="KW-1185">Reference proteome</keyword>
<accession>A0ACB8R065</accession>
<dbReference type="Proteomes" id="UP000814033">
    <property type="component" value="Unassembled WGS sequence"/>
</dbReference>
<evidence type="ECO:0000313" key="1">
    <source>
        <dbReference type="EMBL" id="KAI0037453.1"/>
    </source>
</evidence>
<protein>
    <submittedName>
        <fullName evidence="1">Uncharacterized protein</fullName>
    </submittedName>
</protein>
<organism evidence="1 2">
    <name type="scientific">Auriscalpium vulgare</name>
    <dbReference type="NCBI Taxonomy" id="40419"/>
    <lineage>
        <taxon>Eukaryota</taxon>
        <taxon>Fungi</taxon>
        <taxon>Dikarya</taxon>
        <taxon>Basidiomycota</taxon>
        <taxon>Agaricomycotina</taxon>
        <taxon>Agaricomycetes</taxon>
        <taxon>Russulales</taxon>
        <taxon>Auriscalpiaceae</taxon>
        <taxon>Auriscalpium</taxon>
    </lineage>
</organism>
<dbReference type="EMBL" id="MU276948">
    <property type="protein sequence ID" value="KAI0037453.1"/>
    <property type="molecule type" value="Genomic_DNA"/>
</dbReference>